<dbReference type="Gene3D" id="3.40.50.1820">
    <property type="entry name" value="alpha/beta hydrolase"/>
    <property type="match status" value="1"/>
</dbReference>
<dbReference type="GeneID" id="54559560"/>
<feature type="domain" description="AB hydrolase-1" evidence="2">
    <location>
        <begin position="88"/>
        <end position="178"/>
    </location>
</feature>
<evidence type="ECO:0000313" key="4">
    <source>
        <dbReference type="Proteomes" id="UP000799537"/>
    </source>
</evidence>
<dbReference type="EMBL" id="ML993593">
    <property type="protein sequence ID" value="KAF2167529.1"/>
    <property type="molecule type" value="Genomic_DNA"/>
</dbReference>
<dbReference type="InterPro" id="IPR050266">
    <property type="entry name" value="AB_hydrolase_sf"/>
</dbReference>
<evidence type="ECO:0000259" key="2">
    <source>
        <dbReference type="Pfam" id="PF00561"/>
    </source>
</evidence>
<evidence type="ECO:0000256" key="1">
    <source>
        <dbReference type="SAM" id="SignalP"/>
    </source>
</evidence>
<dbReference type="PANTHER" id="PTHR43798:SF33">
    <property type="entry name" value="HYDROLASE, PUTATIVE (AFU_ORTHOLOGUE AFUA_2G14860)-RELATED"/>
    <property type="match status" value="1"/>
</dbReference>
<sequence>MYRTRVLAALLAAVSLTDAYELVNGNVSQPTSNAAFNITLADYRLLGYNGNDTRLTHGFVQTDCGANLSVHYTNPSVWGNLTGTASRPILILTHGYPESSYIWRDVTPIVSTRVPVFVADQPGYGLSTACCNSTGCAYDKRTYAQSILQAVNKVYGNVNVIYAGHDRGARTMHRAAVDNNFPGITGLGFFAADIVPFIAEYASFSNPVYAQGYFHWAFLPKGMYFPKTRINSKHVNTPAGEFATDVIMTYGGGNWVRQILEYGQGENTQGIEIFKRGQAWEIYINFFNQLSVTNASVFDYQAGAFTDYDEQVADQNAGIKVKLPTHILYSEYNLGAQFDVQQVWSNYTDPSANLTVKSVGDKKGHFIIEEAPDETVAQLNTFMDRLGVSD</sequence>
<dbReference type="InterPro" id="IPR000073">
    <property type="entry name" value="AB_hydrolase_1"/>
</dbReference>
<feature type="signal peptide" evidence="1">
    <location>
        <begin position="1"/>
        <end position="19"/>
    </location>
</feature>
<protein>
    <recommendedName>
        <fullName evidence="2">AB hydrolase-1 domain-containing protein</fullName>
    </recommendedName>
</protein>
<dbReference type="OrthoDB" id="408373at2759"/>
<dbReference type="Pfam" id="PF00561">
    <property type="entry name" value="Abhydrolase_1"/>
    <property type="match status" value="1"/>
</dbReference>
<dbReference type="PANTHER" id="PTHR43798">
    <property type="entry name" value="MONOACYLGLYCEROL LIPASE"/>
    <property type="match status" value="1"/>
</dbReference>
<dbReference type="RefSeq" id="XP_033668418.1">
    <property type="nucleotide sequence ID" value="XM_033806288.1"/>
</dbReference>
<dbReference type="GO" id="GO:0047372">
    <property type="term" value="F:monoacylglycerol lipase activity"/>
    <property type="evidence" value="ECO:0007669"/>
    <property type="project" value="TreeGrafter"/>
</dbReference>
<name>A0A6A6CP56_ZASCE</name>
<dbReference type="GO" id="GO:0016020">
    <property type="term" value="C:membrane"/>
    <property type="evidence" value="ECO:0007669"/>
    <property type="project" value="TreeGrafter"/>
</dbReference>
<dbReference type="AlphaFoldDB" id="A0A6A6CP56"/>
<dbReference type="GO" id="GO:0046464">
    <property type="term" value="P:acylglycerol catabolic process"/>
    <property type="evidence" value="ECO:0007669"/>
    <property type="project" value="TreeGrafter"/>
</dbReference>
<feature type="chain" id="PRO_5025573334" description="AB hydrolase-1 domain-containing protein" evidence="1">
    <location>
        <begin position="20"/>
        <end position="390"/>
    </location>
</feature>
<keyword evidence="1" id="KW-0732">Signal</keyword>
<evidence type="ECO:0000313" key="3">
    <source>
        <dbReference type="EMBL" id="KAF2167529.1"/>
    </source>
</evidence>
<keyword evidence="4" id="KW-1185">Reference proteome</keyword>
<organism evidence="3 4">
    <name type="scientific">Zasmidium cellare ATCC 36951</name>
    <dbReference type="NCBI Taxonomy" id="1080233"/>
    <lineage>
        <taxon>Eukaryota</taxon>
        <taxon>Fungi</taxon>
        <taxon>Dikarya</taxon>
        <taxon>Ascomycota</taxon>
        <taxon>Pezizomycotina</taxon>
        <taxon>Dothideomycetes</taxon>
        <taxon>Dothideomycetidae</taxon>
        <taxon>Mycosphaerellales</taxon>
        <taxon>Mycosphaerellaceae</taxon>
        <taxon>Zasmidium</taxon>
    </lineage>
</organism>
<reference evidence="3" key="1">
    <citation type="journal article" date="2020" name="Stud. Mycol.">
        <title>101 Dothideomycetes genomes: a test case for predicting lifestyles and emergence of pathogens.</title>
        <authorList>
            <person name="Haridas S."/>
            <person name="Albert R."/>
            <person name="Binder M."/>
            <person name="Bloem J."/>
            <person name="Labutti K."/>
            <person name="Salamov A."/>
            <person name="Andreopoulos B."/>
            <person name="Baker S."/>
            <person name="Barry K."/>
            <person name="Bills G."/>
            <person name="Bluhm B."/>
            <person name="Cannon C."/>
            <person name="Castanera R."/>
            <person name="Culley D."/>
            <person name="Daum C."/>
            <person name="Ezra D."/>
            <person name="Gonzalez J."/>
            <person name="Henrissat B."/>
            <person name="Kuo A."/>
            <person name="Liang C."/>
            <person name="Lipzen A."/>
            <person name="Lutzoni F."/>
            <person name="Magnuson J."/>
            <person name="Mondo S."/>
            <person name="Nolan M."/>
            <person name="Ohm R."/>
            <person name="Pangilinan J."/>
            <person name="Park H.-J."/>
            <person name="Ramirez L."/>
            <person name="Alfaro M."/>
            <person name="Sun H."/>
            <person name="Tritt A."/>
            <person name="Yoshinaga Y."/>
            <person name="Zwiers L.-H."/>
            <person name="Turgeon B."/>
            <person name="Goodwin S."/>
            <person name="Spatafora J."/>
            <person name="Crous P."/>
            <person name="Grigoriev I."/>
        </authorList>
    </citation>
    <scope>NUCLEOTIDE SEQUENCE</scope>
    <source>
        <strain evidence="3">ATCC 36951</strain>
    </source>
</reference>
<gene>
    <name evidence="3" type="ORF">M409DRAFT_22336</name>
</gene>
<dbReference type="SUPFAM" id="SSF53474">
    <property type="entry name" value="alpha/beta-Hydrolases"/>
    <property type="match status" value="1"/>
</dbReference>
<dbReference type="Proteomes" id="UP000799537">
    <property type="component" value="Unassembled WGS sequence"/>
</dbReference>
<dbReference type="InterPro" id="IPR029058">
    <property type="entry name" value="AB_hydrolase_fold"/>
</dbReference>
<proteinExistence type="predicted"/>
<accession>A0A6A6CP56</accession>